<comment type="similarity">
    <text evidence="1">Belongs to the short-chain fatty acyl-CoA assimilation regulator (ScfR) family.</text>
</comment>
<comment type="caution">
    <text evidence="3">The sequence shown here is derived from an EMBL/GenBank/DDBJ whole genome shotgun (WGS) entry which is preliminary data.</text>
</comment>
<dbReference type="SUPFAM" id="SSF47413">
    <property type="entry name" value="lambda repressor-like DNA-binding domains"/>
    <property type="match status" value="1"/>
</dbReference>
<dbReference type="PANTHER" id="PTHR43236:SF1">
    <property type="entry name" value="BLL7220 PROTEIN"/>
    <property type="match status" value="1"/>
</dbReference>
<proteinExistence type="inferred from homology"/>
<evidence type="ECO:0000313" key="4">
    <source>
        <dbReference type="Proteomes" id="UP000590647"/>
    </source>
</evidence>
<dbReference type="Proteomes" id="UP000590647">
    <property type="component" value="Unassembled WGS sequence"/>
</dbReference>
<dbReference type="Pfam" id="PF01381">
    <property type="entry name" value="HTH_3"/>
    <property type="match status" value="1"/>
</dbReference>
<dbReference type="Pfam" id="PF06114">
    <property type="entry name" value="Peptidase_M78"/>
    <property type="match status" value="1"/>
</dbReference>
<dbReference type="AlphaFoldDB" id="A0A7W9H5J3"/>
<dbReference type="PROSITE" id="PS50943">
    <property type="entry name" value="HTH_CROC1"/>
    <property type="match status" value="1"/>
</dbReference>
<sequence length="341" mass="36971">MSTQAFERSRLRTARELAGLSQTQLARASGLTPAAISQFESGAARPSPDTSSVLASVLGVPQEFFHEAMVESHEGFFRSLRRTSVSDRRRARAIAHVAHDLAVHASSAQRFCAGDVPMLPVSGLQAERAEVEEVAAQVRKMWGLPSGPVSDVVGLLEAHGVAVIRLPLDNTDVDAFSLPFPDHPVVVLGTDKDDRARSRFDSAHELAHLVLHGEQIWGVKEVETQAHQFAAAFLMPAEDIHDQLPTTVDWPALFALKRQWQVSLAALLMRARTLGRMNGNTYLTAIKAASARGWRRVEPVPLGRPEQPTRLLAYLASADSAPARAILPSQIVESLQAASAA</sequence>
<keyword evidence="4" id="KW-1185">Reference proteome</keyword>
<dbReference type="InterPro" id="IPR010359">
    <property type="entry name" value="IrrE_HExxH"/>
</dbReference>
<dbReference type="GO" id="GO:0003677">
    <property type="term" value="F:DNA binding"/>
    <property type="evidence" value="ECO:0007669"/>
    <property type="project" value="InterPro"/>
</dbReference>
<dbReference type="SMART" id="SM00530">
    <property type="entry name" value="HTH_XRE"/>
    <property type="match status" value="1"/>
</dbReference>
<evidence type="ECO:0000256" key="1">
    <source>
        <dbReference type="ARBA" id="ARBA00007227"/>
    </source>
</evidence>
<dbReference type="Gene3D" id="1.10.260.40">
    <property type="entry name" value="lambda repressor-like DNA-binding domains"/>
    <property type="match status" value="1"/>
</dbReference>
<evidence type="ECO:0000313" key="3">
    <source>
        <dbReference type="EMBL" id="MBB5795744.1"/>
    </source>
</evidence>
<dbReference type="InterPro" id="IPR052345">
    <property type="entry name" value="Rad_response_metalloprotease"/>
</dbReference>
<accession>A0A7W9H5J3</accession>
<name>A0A7W9H5J3_9ACTN</name>
<dbReference type="RefSeq" id="WP_184985286.1">
    <property type="nucleotide sequence ID" value="NZ_JACHNE010000001.1"/>
</dbReference>
<organism evidence="3 4">
    <name type="scientific">Streptomyces caelestis</name>
    <dbReference type="NCBI Taxonomy" id="36816"/>
    <lineage>
        <taxon>Bacteria</taxon>
        <taxon>Bacillati</taxon>
        <taxon>Actinomycetota</taxon>
        <taxon>Actinomycetes</taxon>
        <taxon>Kitasatosporales</taxon>
        <taxon>Streptomycetaceae</taxon>
        <taxon>Streptomyces</taxon>
    </lineage>
</organism>
<dbReference type="Gene3D" id="1.10.10.2910">
    <property type="match status" value="1"/>
</dbReference>
<dbReference type="EMBL" id="JACHNE010000001">
    <property type="protein sequence ID" value="MBB5795744.1"/>
    <property type="molecule type" value="Genomic_DNA"/>
</dbReference>
<protein>
    <submittedName>
        <fullName evidence="3">Zn-dependent peptidase ImmA (M78 family)/transcriptional regulator with XRE-family HTH domain</fullName>
    </submittedName>
</protein>
<dbReference type="InterPro" id="IPR010982">
    <property type="entry name" value="Lambda_DNA-bd_dom_sf"/>
</dbReference>
<reference evidence="3 4" key="1">
    <citation type="submission" date="2020-08" db="EMBL/GenBank/DDBJ databases">
        <title>Sequencing the genomes of 1000 actinobacteria strains.</title>
        <authorList>
            <person name="Klenk H.-P."/>
        </authorList>
    </citation>
    <scope>NUCLEOTIDE SEQUENCE [LARGE SCALE GENOMIC DNA]</scope>
    <source>
        <strain evidence="3 4">DSM 40084</strain>
    </source>
</reference>
<gene>
    <name evidence="3" type="ORF">HDA41_003708</name>
</gene>
<feature type="domain" description="HTH cro/C1-type" evidence="2">
    <location>
        <begin position="11"/>
        <end position="65"/>
    </location>
</feature>
<dbReference type="CDD" id="cd00093">
    <property type="entry name" value="HTH_XRE"/>
    <property type="match status" value="1"/>
</dbReference>
<dbReference type="InterPro" id="IPR001387">
    <property type="entry name" value="Cro/C1-type_HTH"/>
</dbReference>
<dbReference type="PANTHER" id="PTHR43236">
    <property type="entry name" value="ANTITOXIN HIGA1"/>
    <property type="match status" value="1"/>
</dbReference>
<evidence type="ECO:0000259" key="2">
    <source>
        <dbReference type="PROSITE" id="PS50943"/>
    </source>
</evidence>